<dbReference type="InterPro" id="IPR032710">
    <property type="entry name" value="NTF2-like_dom_sf"/>
</dbReference>
<dbReference type="InterPro" id="IPR027843">
    <property type="entry name" value="DUF4440"/>
</dbReference>
<protein>
    <recommendedName>
        <fullName evidence="1">DUF4440 domain-containing protein</fullName>
    </recommendedName>
</protein>
<dbReference type="EMBL" id="JAMZEB010000002">
    <property type="protein sequence ID" value="MCP2357251.1"/>
    <property type="molecule type" value="Genomic_DNA"/>
</dbReference>
<name>A0A9X2K544_9ACTN</name>
<dbReference type="RefSeq" id="WP_253744391.1">
    <property type="nucleotide sequence ID" value="NZ_BAABKA010000015.1"/>
</dbReference>
<dbReference type="Gene3D" id="3.10.450.50">
    <property type="match status" value="1"/>
</dbReference>
<dbReference type="SUPFAM" id="SSF54427">
    <property type="entry name" value="NTF2-like"/>
    <property type="match status" value="1"/>
</dbReference>
<dbReference type="Proteomes" id="UP001139648">
    <property type="component" value="Unassembled WGS sequence"/>
</dbReference>
<comment type="caution">
    <text evidence="2">The sequence shown here is derived from an EMBL/GenBank/DDBJ whole genome shotgun (WGS) entry which is preliminary data.</text>
</comment>
<gene>
    <name evidence="2" type="ORF">HD597_004271</name>
</gene>
<sequence>MSPEQQVVAAARERAAALAARDPERLRRSLHPRFHWTSHAGERFDRDGYVSANTAGALAWQGQSLTEVEVVVCGRAAVLRCVVADDVTTGEGERVTFRMPVTQTWVEEEGRWLCLAGHAGPRLHAGGP</sequence>
<feature type="domain" description="DUF4440" evidence="1">
    <location>
        <begin position="8"/>
        <end position="113"/>
    </location>
</feature>
<accession>A0A9X2K544</accession>
<dbReference type="Pfam" id="PF14534">
    <property type="entry name" value="DUF4440"/>
    <property type="match status" value="1"/>
</dbReference>
<evidence type="ECO:0000259" key="1">
    <source>
        <dbReference type="Pfam" id="PF14534"/>
    </source>
</evidence>
<evidence type="ECO:0000313" key="2">
    <source>
        <dbReference type="EMBL" id="MCP2357251.1"/>
    </source>
</evidence>
<reference evidence="2" key="1">
    <citation type="submission" date="2022-06" db="EMBL/GenBank/DDBJ databases">
        <title>Sequencing the genomes of 1000 actinobacteria strains.</title>
        <authorList>
            <person name="Klenk H.-P."/>
        </authorList>
    </citation>
    <scope>NUCLEOTIDE SEQUENCE</scope>
    <source>
        <strain evidence="2">DSM 46694</strain>
    </source>
</reference>
<keyword evidence="3" id="KW-1185">Reference proteome</keyword>
<evidence type="ECO:0000313" key="3">
    <source>
        <dbReference type="Proteomes" id="UP001139648"/>
    </source>
</evidence>
<proteinExistence type="predicted"/>
<dbReference type="AlphaFoldDB" id="A0A9X2K544"/>
<organism evidence="2 3">
    <name type="scientific">Nonomuraea thailandensis</name>
    <dbReference type="NCBI Taxonomy" id="1188745"/>
    <lineage>
        <taxon>Bacteria</taxon>
        <taxon>Bacillati</taxon>
        <taxon>Actinomycetota</taxon>
        <taxon>Actinomycetes</taxon>
        <taxon>Streptosporangiales</taxon>
        <taxon>Streptosporangiaceae</taxon>
        <taxon>Nonomuraea</taxon>
    </lineage>
</organism>